<dbReference type="SUPFAM" id="SSF48403">
    <property type="entry name" value="Ankyrin repeat"/>
    <property type="match status" value="1"/>
</dbReference>
<feature type="chain" id="PRO_5045641383" description="Ankyrin repeat protein" evidence="2">
    <location>
        <begin position="19"/>
        <end position="1226"/>
    </location>
</feature>
<evidence type="ECO:0000313" key="4">
    <source>
        <dbReference type="Proteomes" id="UP001527925"/>
    </source>
</evidence>
<dbReference type="InterPro" id="IPR002110">
    <property type="entry name" value="Ankyrin_rpt"/>
</dbReference>
<feature type="signal peptide" evidence="2">
    <location>
        <begin position="1"/>
        <end position="18"/>
    </location>
</feature>
<dbReference type="SMART" id="SM00248">
    <property type="entry name" value="ANK"/>
    <property type="match status" value="5"/>
</dbReference>
<keyword evidence="4" id="KW-1185">Reference proteome</keyword>
<evidence type="ECO:0000256" key="1">
    <source>
        <dbReference type="SAM" id="MobiDB-lite"/>
    </source>
</evidence>
<dbReference type="PANTHER" id="PTHR46586">
    <property type="entry name" value="ANKYRIN REPEAT-CONTAINING PROTEIN"/>
    <property type="match status" value="1"/>
</dbReference>
<sequence length="1226" mass="133634">MDLALMAMVDMGLTLAEASAALAQAGGVVDRALELHFSGAVRPQPALVLARGPTQPASASASASLSAPSSASGAAHAAAAAGQQAGQPPRRAWPGFAPSPVAPRPSAETDLDRAIAESLRMARGIPEPGAASAARVIDVDLIVPEISSNPFERTRTSNPSRPVGAVGLTVMSSLRCILQALFHLAPARNAILEAGTFDSWGALHDEFDVAIDRTPASSLLMETQKLFAGLALSARAFKSSLRVEEAFVAYRRLLNLSGFPKEFSETWAYFIHALGAEVGALTRITHIQVHQEQSVNTGESLTPLERVLGITRPPGAPRSFIFSRGHAVRLGCLMCLVFRKPAANHGSRFTRHERIFIDRYIARNAELVASLVQQRQLRERDLEDRRRQMNKFSQREFDVLKGATQFLRTQKALAPDGLAGRLDGVYQSLAQKVIGLRAQIESLERDIEQTFDVPELQMFPFEFLFAIFVAETSTRTALYLRCPVDYPAAAAAPATTATETQQSGLSQAWLYFCDGKASVVPPERVHAASHRILALWFTHGGCHGAAVCLPPNSQAMAPARPVAESIPPLLASVVHADNDAHMRELDAWAAASGGMQEAHDGRRRGSLDMSQDDGPATVESDVHWDRIPQEIKNEILECAGSLTRLTTGTLRPSDLRAEYFSEQDVKDLWADVLQQDWPGPWGILPPLGLWICDLVTTKQQYEYVVMRVCGGDPNHEAMQVLQHIPMRNGWFHMLDVENRPHRLEALALEYGYLLVLRHLTDGGYPLSIHRVRADKAAAHGQLGIVRWLSTSNAGDGWNAAMNVAAANGHLEVVQYLHQNRTEGCTVLAMDGAAENGFLDVVRFLHENRQEGCTKKAMDEAARNGHPDVVRFLHENRREGCSTRAMNLASLNGHLEIVRFLHQNRTEGCTIDAMNKAAGSGNLDIVSFLHENRTEGCSTKAMDWAAEQGHLDIVEYLHEYRTEGCTKDAMDSAAAQGHMDVVIWLHFNRSEGCTVKAMDAAAASGHLEIVQFLHMARTEGCTTEAIDGAAANGHMAVVEFLCLNRNEGCTVRAADLAASRGHIDMLAFLLGVSVGPNYNNPIVGGLVRDRVGGAPDLAEAIEDIELIDTTEPLQHAPRPPKPICSDYALRGAATGGHAETVAFMLQHPQPFNITRASVEQAMHASRDRGYYDIAEMLKSQLPALEAKERAERAERARIARENFGVMATLGRAVTRFGKRLSSQPVTP</sequence>
<evidence type="ECO:0000256" key="2">
    <source>
        <dbReference type="SAM" id="SignalP"/>
    </source>
</evidence>
<dbReference type="Gene3D" id="1.25.40.20">
    <property type="entry name" value="Ankyrin repeat-containing domain"/>
    <property type="match status" value="3"/>
</dbReference>
<organism evidence="3 4">
    <name type="scientific">Polyrhizophydium stewartii</name>
    <dbReference type="NCBI Taxonomy" id="2732419"/>
    <lineage>
        <taxon>Eukaryota</taxon>
        <taxon>Fungi</taxon>
        <taxon>Fungi incertae sedis</taxon>
        <taxon>Chytridiomycota</taxon>
        <taxon>Chytridiomycota incertae sedis</taxon>
        <taxon>Chytridiomycetes</taxon>
        <taxon>Rhizophydiales</taxon>
        <taxon>Rhizophydiales incertae sedis</taxon>
        <taxon>Polyrhizophydium</taxon>
    </lineage>
</organism>
<feature type="compositionally biased region" description="Low complexity" evidence="1">
    <location>
        <begin position="74"/>
        <end position="89"/>
    </location>
</feature>
<dbReference type="Pfam" id="PF12796">
    <property type="entry name" value="Ank_2"/>
    <property type="match status" value="2"/>
</dbReference>
<evidence type="ECO:0008006" key="5">
    <source>
        <dbReference type="Google" id="ProtNLM"/>
    </source>
</evidence>
<dbReference type="Proteomes" id="UP001527925">
    <property type="component" value="Unassembled WGS sequence"/>
</dbReference>
<dbReference type="PANTHER" id="PTHR46586:SF3">
    <property type="entry name" value="ANKYRIN REPEAT-CONTAINING PROTEIN"/>
    <property type="match status" value="1"/>
</dbReference>
<feature type="region of interest" description="Disordered" evidence="1">
    <location>
        <begin position="598"/>
        <end position="618"/>
    </location>
</feature>
<proteinExistence type="predicted"/>
<dbReference type="InterPro" id="IPR036770">
    <property type="entry name" value="Ankyrin_rpt-contain_sf"/>
</dbReference>
<reference evidence="3 4" key="1">
    <citation type="submission" date="2023-09" db="EMBL/GenBank/DDBJ databases">
        <title>Pangenome analysis of Batrachochytrium dendrobatidis and related Chytrids.</title>
        <authorList>
            <person name="Yacoub M.N."/>
            <person name="Stajich J.E."/>
            <person name="James T.Y."/>
        </authorList>
    </citation>
    <scope>NUCLEOTIDE SEQUENCE [LARGE SCALE GENOMIC DNA]</scope>
    <source>
        <strain evidence="3 4">JEL0888</strain>
    </source>
</reference>
<evidence type="ECO:0000313" key="3">
    <source>
        <dbReference type="EMBL" id="KAL2913908.1"/>
    </source>
</evidence>
<protein>
    <recommendedName>
        <fullName evidence="5">Ankyrin repeat protein</fullName>
    </recommendedName>
</protein>
<keyword evidence="2" id="KW-0732">Signal</keyword>
<dbReference type="EMBL" id="JADGIZ020000040">
    <property type="protein sequence ID" value="KAL2913908.1"/>
    <property type="molecule type" value="Genomic_DNA"/>
</dbReference>
<feature type="region of interest" description="Disordered" evidence="1">
    <location>
        <begin position="74"/>
        <end position="107"/>
    </location>
</feature>
<name>A0ABR4N361_9FUNG</name>
<accession>A0ABR4N361</accession>
<gene>
    <name evidence="3" type="ORF">HK105_206642</name>
</gene>
<comment type="caution">
    <text evidence="3">The sequence shown here is derived from an EMBL/GenBank/DDBJ whole genome shotgun (WGS) entry which is preliminary data.</text>
</comment>
<dbReference type="InterPro" id="IPR052050">
    <property type="entry name" value="SecEffector_AnkRepeat"/>
</dbReference>